<sequence>MRRRIHLHGAFAGFHDGPIEIEAETVWEAIEAMTYQVLGFAPDAITGRKRLKVVGYETIEKLKAFGDQTIDIHVLPALTFGKDGGLIQTVVGVALIVAGLFMPPGSPWQIAFISAGLSFTIGGVMQMISPQPQLGSTNDNEVRSKYLGGITNTVKIGTPIALLYGEALVGGHILSLNIDATDTGL</sequence>
<dbReference type="Proteomes" id="UP000221339">
    <property type="component" value="Segment"/>
</dbReference>
<protein>
    <submittedName>
        <fullName evidence="1">Tail assembly protein</fullName>
    </submittedName>
</protein>
<gene>
    <name evidence="1" type="ORF">CPT_Seuss27</name>
</gene>
<keyword evidence="2" id="KW-1185">Reference proteome</keyword>
<evidence type="ECO:0000313" key="2">
    <source>
        <dbReference type="Proteomes" id="UP000221339"/>
    </source>
</evidence>
<dbReference type="EMBL" id="KT001914">
    <property type="protein sequence ID" value="AKU43553.1"/>
    <property type="molecule type" value="Genomic_DNA"/>
</dbReference>
<evidence type="ECO:0000313" key="1">
    <source>
        <dbReference type="EMBL" id="AKU43553.1"/>
    </source>
</evidence>
<organism evidence="1 2">
    <name type="scientific">Caulobacter phage Seuss</name>
    <dbReference type="NCBI Taxonomy" id="1675601"/>
    <lineage>
        <taxon>Viruses</taxon>
        <taxon>Duplodnaviria</taxon>
        <taxon>Heunggongvirae</taxon>
        <taxon>Uroviricota</taxon>
        <taxon>Caudoviricetes</taxon>
        <taxon>Seussvirus</taxon>
        <taxon>Seussvirus seuss</taxon>
    </lineage>
</organism>
<name>A0A0K1LMX7_9CAUD</name>
<proteinExistence type="predicted"/>
<reference evidence="1 2" key="1">
    <citation type="journal article" date="2015" name="Genome Announc.">
        <title>Complete Genome Sequence of Caulobacter crescentus Siphophage Seuss.</title>
        <authorList>
            <person name="Sloan J.M."/>
            <person name="Keene J.L."/>
            <person name="Cahill J.L."/>
            <person name="Rasche E.S."/>
            <person name="Kuty Everett G.F."/>
        </authorList>
    </citation>
    <scope>NUCLEOTIDE SEQUENCE [LARGE SCALE GENOMIC DNA]</scope>
</reference>
<accession>A0A0K1LMX7</accession>